<dbReference type="PANTHER" id="PTHR34146">
    <property type="entry name" value="POLYNUCLEOTIDYL TRANSFERASE, RIBONUCLEASE H-LIKE SUPERFAMILY PROTEIN-RELATED"/>
    <property type="match status" value="1"/>
</dbReference>
<evidence type="ECO:0000259" key="1">
    <source>
        <dbReference type="Pfam" id="PF13456"/>
    </source>
</evidence>
<dbReference type="InterPro" id="IPR044730">
    <property type="entry name" value="RNase_H-like_dom_plant"/>
</dbReference>
<dbReference type="Gene3D" id="3.30.420.10">
    <property type="entry name" value="Ribonuclease H-like superfamily/Ribonuclease H"/>
    <property type="match status" value="1"/>
</dbReference>
<dbReference type="PaxDb" id="3708-A0A078JMD2"/>
<evidence type="ECO:0000313" key="3">
    <source>
        <dbReference type="Proteomes" id="UP000028999"/>
    </source>
</evidence>
<dbReference type="Proteomes" id="UP000028999">
    <property type="component" value="Unassembled WGS sequence"/>
</dbReference>
<dbReference type="GO" id="GO:0004523">
    <property type="term" value="F:RNA-DNA hybrid ribonuclease activity"/>
    <property type="evidence" value="ECO:0007669"/>
    <property type="project" value="InterPro"/>
</dbReference>
<evidence type="ECO:0000313" key="2">
    <source>
        <dbReference type="EMBL" id="CDY66537.1"/>
    </source>
</evidence>
<dbReference type="AlphaFoldDB" id="A0A078JMD2"/>
<gene>
    <name evidence="2" type="primary">BnaCnng51280D</name>
    <name evidence="2" type="ORF">GSBRNA2T00054507001</name>
</gene>
<protein>
    <submittedName>
        <fullName evidence="2">BnaCnng51280D protein</fullName>
    </submittedName>
</protein>
<dbReference type="PANTHER" id="PTHR34146:SF3">
    <property type="entry name" value="POLYNUCLEOTIDYL TRANSFERASE, RIBONUCLEASE H-LIKE SUPERFAMILY PROTEIN"/>
    <property type="match status" value="1"/>
</dbReference>
<sequence length="432" mass="49386">MEKYPSRKTSPITRIKKEDQKRYETKVWEEPWLPTYPARPPFCCDNSRDDHLRVHHLIDTETNTWNSEMLSTFVAAADIPRVKSIRVSRTGRRDCYRTDLTKSGTYTVKSGYTVAYDLRTQTLHPLMSEPSTTDLKKATRKIKALSKLKHFIWQAISGYVATAQNLRDRHCAQESTSPGLFLRQSLFENIDYLLGKAKGHGVNAETMKVFPWIMWYIRKARNEKLFNNKDITPLDTIQIAMREAESWTIAQLTPIMEDTVMNEALEDVSTMIQAPEPPRWRCQVDASWISSREGTGLGFVILDARATSLFGAKRAHTTESPLHAEAEGLIWAMLESLNRGYMSLHFESDCQQLVNLIQRDDEECPTLAPELDEIKAMCSSFDIFSIAYVSWSLNICVDGLAKGVRSRDFRVLYVQSCAPWWLAPVANQMDAA</sequence>
<organism evidence="2 3">
    <name type="scientific">Brassica napus</name>
    <name type="common">Rape</name>
    <dbReference type="NCBI Taxonomy" id="3708"/>
    <lineage>
        <taxon>Eukaryota</taxon>
        <taxon>Viridiplantae</taxon>
        <taxon>Streptophyta</taxon>
        <taxon>Embryophyta</taxon>
        <taxon>Tracheophyta</taxon>
        <taxon>Spermatophyta</taxon>
        <taxon>Magnoliopsida</taxon>
        <taxon>eudicotyledons</taxon>
        <taxon>Gunneridae</taxon>
        <taxon>Pentapetalae</taxon>
        <taxon>rosids</taxon>
        <taxon>malvids</taxon>
        <taxon>Brassicales</taxon>
        <taxon>Brassicaceae</taxon>
        <taxon>Brassiceae</taxon>
        <taxon>Brassica</taxon>
    </lineage>
</organism>
<dbReference type="InterPro" id="IPR036397">
    <property type="entry name" value="RNaseH_sf"/>
</dbReference>
<dbReference type="Gramene" id="CDY66537">
    <property type="protein sequence ID" value="CDY66537"/>
    <property type="gene ID" value="GSBRNA2T00054507001"/>
</dbReference>
<dbReference type="OMA" id="RHCANDR"/>
<feature type="domain" description="RNase H type-1" evidence="1">
    <location>
        <begin position="284"/>
        <end position="402"/>
    </location>
</feature>
<accession>A0A078JMD2</accession>
<dbReference type="GO" id="GO:0003676">
    <property type="term" value="F:nucleic acid binding"/>
    <property type="evidence" value="ECO:0007669"/>
    <property type="project" value="InterPro"/>
</dbReference>
<dbReference type="EMBL" id="LK035313">
    <property type="protein sequence ID" value="CDY66537.1"/>
    <property type="molecule type" value="Genomic_DNA"/>
</dbReference>
<reference evidence="2 3" key="1">
    <citation type="journal article" date="2014" name="Science">
        <title>Plant genetics. Early allopolyploid evolution in the post-Neolithic Brassica napus oilseed genome.</title>
        <authorList>
            <person name="Chalhoub B."/>
            <person name="Denoeud F."/>
            <person name="Liu S."/>
            <person name="Parkin I.A."/>
            <person name="Tang H."/>
            <person name="Wang X."/>
            <person name="Chiquet J."/>
            <person name="Belcram H."/>
            <person name="Tong C."/>
            <person name="Samans B."/>
            <person name="Correa M."/>
            <person name="Da Silva C."/>
            <person name="Just J."/>
            <person name="Falentin C."/>
            <person name="Koh C.S."/>
            <person name="Le Clainche I."/>
            <person name="Bernard M."/>
            <person name="Bento P."/>
            <person name="Noel B."/>
            <person name="Labadie K."/>
            <person name="Alberti A."/>
            <person name="Charles M."/>
            <person name="Arnaud D."/>
            <person name="Guo H."/>
            <person name="Daviaud C."/>
            <person name="Alamery S."/>
            <person name="Jabbari K."/>
            <person name="Zhao M."/>
            <person name="Edger P.P."/>
            <person name="Chelaifa H."/>
            <person name="Tack D."/>
            <person name="Lassalle G."/>
            <person name="Mestiri I."/>
            <person name="Schnel N."/>
            <person name="Le Paslier M.C."/>
            <person name="Fan G."/>
            <person name="Renault V."/>
            <person name="Bayer P.E."/>
            <person name="Golicz A.A."/>
            <person name="Manoli S."/>
            <person name="Lee T.H."/>
            <person name="Thi V.H."/>
            <person name="Chalabi S."/>
            <person name="Hu Q."/>
            <person name="Fan C."/>
            <person name="Tollenaere R."/>
            <person name="Lu Y."/>
            <person name="Battail C."/>
            <person name="Shen J."/>
            <person name="Sidebottom C.H."/>
            <person name="Wang X."/>
            <person name="Canaguier A."/>
            <person name="Chauveau A."/>
            <person name="Berard A."/>
            <person name="Deniot G."/>
            <person name="Guan M."/>
            <person name="Liu Z."/>
            <person name="Sun F."/>
            <person name="Lim Y.P."/>
            <person name="Lyons E."/>
            <person name="Town C.D."/>
            <person name="Bancroft I."/>
            <person name="Wang X."/>
            <person name="Meng J."/>
            <person name="Ma J."/>
            <person name="Pires J.C."/>
            <person name="King G.J."/>
            <person name="Brunel D."/>
            <person name="Delourme R."/>
            <person name="Renard M."/>
            <person name="Aury J.M."/>
            <person name="Adams K.L."/>
            <person name="Batley J."/>
            <person name="Snowdon R.J."/>
            <person name="Tost J."/>
            <person name="Edwards D."/>
            <person name="Zhou Y."/>
            <person name="Hua W."/>
            <person name="Sharpe A.G."/>
            <person name="Paterson A.H."/>
            <person name="Guan C."/>
            <person name="Wincker P."/>
        </authorList>
    </citation>
    <scope>NUCLEOTIDE SEQUENCE [LARGE SCALE GENOMIC DNA]</scope>
    <source>
        <strain evidence="3">cv. Darmor-bzh</strain>
    </source>
</reference>
<dbReference type="Pfam" id="PF13456">
    <property type="entry name" value="RVT_3"/>
    <property type="match status" value="1"/>
</dbReference>
<proteinExistence type="predicted"/>
<dbReference type="SUPFAM" id="SSF53098">
    <property type="entry name" value="Ribonuclease H-like"/>
    <property type="match status" value="1"/>
</dbReference>
<name>A0A078JMD2_BRANA</name>
<dbReference type="InterPro" id="IPR002156">
    <property type="entry name" value="RNaseH_domain"/>
</dbReference>
<keyword evidence="3" id="KW-1185">Reference proteome</keyword>
<dbReference type="CDD" id="cd06222">
    <property type="entry name" value="RNase_H_like"/>
    <property type="match status" value="1"/>
</dbReference>
<dbReference type="STRING" id="3708.A0A078JMD2"/>
<dbReference type="InterPro" id="IPR012337">
    <property type="entry name" value="RNaseH-like_sf"/>
</dbReference>